<dbReference type="InterPro" id="IPR008254">
    <property type="entry name" value="Flavodoxin/NO_synth"/>
</dbReference>
<keyword evidence="3" id="KW-0285">Flavoprotein</keyword>
<dbReference type="EMBL" id="CADCXY010000001">
    <property type="protein sequence ID" value="CAB0150202.1"/>
    <property type="molecule type" value="Genomic_DNA"/>
</dbReference>
<dbReference type="InterPro" id="IPR001226">
    <property type="entry name" value="Flavodoxin_CS"/>
</dbReference>
<dbReference type="PANTHER" id="PTHR30546">
    <property type="entry name" value="FLAVODOXIN-RELATED PROTEIN WRBA-RELATED"/>
    <property type="match status" value="1"/>
</dbReference>
<dbReference type="SUPFAM" id="SSF52218">
    <property type="entry name" value="Flavoproteins"/>
    <property type="match status" value="1"/>
</dbReference>
<dbReference type="InterPro" id="IPR005025">
    <property type="entry name" value="FMN_Rdtase-like_dom"/>
</dbReference>
<dbReference type="EC" id="1.6.5.2" evidence="6"/>
<dbReference type="PANTHER" id="PTHR30546:SF23">
    <property type="entry name" value="FLAVOPROTEIN-LIKE PROTEIN YCP4-RELATED"/>
    <property type="match status" value="1"/>
</dbReference>
<dbReference type="PROSITE" id="PS50902">
    <property type="entry name" value="FLAVODOXIN_LIKE"/>
    <property type="match status" value="1"/>
</dbReference>
<dbReference type="Gene3D" id="3.40.50.360">
    <property type="match status" value="1"/>
</dbReference>
<evidence type="ECO:0000256" key="4">
    <source>
        <dbReference type="ARBA" id="ARBA00022643"/>
    </source>
</evidence>
<feature type="domain" description="Flavodoxin-like" evidence="5">
    <location>
        <begin position="7"/>
        <end position="182"/>
    </location>
</feature>
<evidence type="ECO:0000313" key="7">
    <source>
        <dbReference type="Proteomes" id="UP000481517"/>
    </source>
</evidence>
<organism evidence="6 7">
    <name type="scientific">Pseudidiomarina piscicola</name>
    <dbReference type="NCBI Taxonomy" id="2614830"/>
    <lineage>
        <taxon>Bacteria</taxon>
        <taxon>Pseudomonadati</taxon>
        <taxon>Pseudomonadota</taxon>
        <taxon>Gammaproteobacteria</taxon>
        <taxon>Alteromonadales</taxon>
        <taxon>Idiomarinaceae</taxon>
        <taxon>Pseudidiomarina</taxon>
    </lineage>
</organism>
<keyword evidence="6" id="KW-0560">Oxidoreductase</keyword>
<reference evidence="6 7" key="1">
    <citation type="submission" date="2020-02" db="EMBL/GenBank/DDBJ databases">
        <authorList>
            <person name="Rodrigo-Torres L."/>
            <person name="Arahal R. D."/>
            <person name="Lucena T."/>
        </authorList>
    </citation>
    <scope>NUCLEOTIDE SEQUENCE [LARGE SCALE GENOMIC DNA]</scope>
    <source>
        <strain evidence="6 7">CECT 9734</strain>
    </source>
</reference>
<dbReference type="GO" id="GO:0009055">
    <property type="term" value="F:electron transfer activity"/>
    <property type="evidence" value="ECO:0007669"/>
    <property type="project" value="InterPro"/>
</dbReference>
<dbReference type="GO" id="GO:0003955">
    <property type="term" value="F:NAD(P)H dehydrogenase (quinone) activity"/>
    <property type="evidence" value="ECO:0007669"/>
    <property type="project" value="UniProtKB-EC"/>
</dbReference>
<dbReference type="NCBIfam" id="TIGR01755">
    <property type="entry name" value="flav_wrbA"/>
    <property type="match status" value="1"/>
</dbReference>
<keyword evidence="4" id="KW-0288">FMN</keyword>
<dbReference type="AlphaFoldDB" id="A0A6S6WTT4"/>
<keyword evidence="7" id="KW-1185">Reference proteome</keyword>
<gene>
    <name evidence="6" type="ORF">PSI9734_00766</name>
</gene>
<proteinExistence type="inferred from homology"/>
<accession>A0A6S6WTT4</accession>
<dbReference type="RefSeq" id="WP_217420745.1">
    <property type="nucleotide sequence ID" value="NZ_CADCXY010000001.1"/>
</dbReference>
<dbReference type="NCBIfam" id="NF002999">
    <property type="entry name" value="PRK03767.1"/>
    <property type="match status" value="1"/>
</dbReference>
<evidence type="ECO:0000256" key="3">
    <source>
        <dbReference type="ARBA" id="ARBA00022630"/>
    </source>
</evidence>
<name>A0A6S6WTT4_9GAMM</name>
<evidence type="ECO:0000256" key="2">
    <source>
        <dbReference type="ARBA" id="ARBA00006961"/>
    </source>
</evidence>
<evidence type="ECO:0000256" key="1">
    <source>
        <dbReference type="ARBA" id="ARBA00001917"/>
    </source>
</evidence>
<dbReference type="Pfam" id="PF03358">
    <property type="entry name" value="FMN_red"/>
    <property type="match status" value="1"/>
</dbReference>
<protein>
    <submittedName>
        <fullName evidence="6">NAD(P)H dehydrogenase (Quinone)</fullName>
        <ecNumber evidence="6">1.6.5.2</ecNumber>
    </submittedName>
</protein>
<dbReference type="GO" id="GO:0016020">
    <property type="term" value="C:membrane"/>
    <property type="evidence" value="ECO:0007669"/>
    <property type="project" value="TreeGrafter"/>
</dbReference>
<evidence type="ECO:0000259" key="5">
    <source>
        <dbReference type="PROSITE" id="PS50902"/>
    </source>
</evidence>
<evidence type="ECO:0000313" key="6">
    <source>
        <dbReference type="EMBL" id="CAB0150202.1"/>
    </source>
</evidence>
<dbReference type="FunFam" id="3.40.50.360:FF:000001">
    <property type="entry name" value="NAD(P)H dehydrogenase (Quinone) FQR1-like"/>
    <property type="match status" value="1"/>
</dbReference>
<sequence length="197" mass="20988">MATPATIVILYYSRSGSTQQLADAIANGVRKTGAEPLLRTIDSDDDAASSRDLVIANTDLADCDGLIMGSPTRFGHMASGLQKFWEQTSREWLRGVLVDKPAAAFTSSSSMHGGQESTLLSMLVPLLHHGMLVLGIPYTEPELQQTTAGGTPYGASHVEHAAGSRLSKHELSLAEELGSRVARTALRLAAQKETKSL</sequence>
<dbReference type="InterPro" id="IPR029039">
    <property type="entry name" value="Flavoprotein-like_sf"/>
</dbReference>
<comment type="cofactor">
    <cofactor evidence="1">
        <name>FMN</name>
        <dbReference type="ChEBI" id="CHEBI:58210"/>
    </cofactor>
</comment>
<comment type="similarity">
    <text evidence="2">Belongs to the WrbA family.</text>
</comment>
<dbReference type="Proteomes" id="UP000481517">
    <property type="component" value="Unassembled WGS sequence"/>
</dbReference>
<dbReference type="PROSITE" id="PS00201">
    <property type="entry name" value="FLAVODOXIN"/>
    <property type="match status" value="1"/>
</dbReference>
<dbReference type="InterPro" id="IPR010089">
    <property type="entry name" value="Flavoprotein_WrbA-like"/>
</dbReference>
<dbReference type="GO" id="GO:0010181">
    <property type="term" value="F:FMN binding"/>
    <property type="evidence" value="ECO:0007669"/>
    <property type="project" value="InterPro"/>
</dbReference>